<evidence type="ECO:0000256" key="7">
    <source>
        <dbReference type="RuleBase" id="RU003707"/>
    </source>
</evidence>
<dbReference type="Gene3D" id="1.10.12.10">
    <property type="entry name" value="Lyase 2-enoyl-coa Hydratase, Chain A, domain 2"/>
    <property type="match status" value="1"/>
</dbReference>
<organism evidence="8 9">
    <name type="scientific">Schizopora paradoxa</name>
    <dbReference type="NCBI Taxonomy" id="27342"/>
    <lineage>
        <taxon>Eukaryota</taxon>
        <taxon>Fungi</taxon>
        <taxon>Dikarya</taxon>
        <taxon>Basidiomycota</taxon>
        <taxon>Agaricomycotina</taxon>
        <taxon>Agaricomycetes</taxon>
        <taxon>Hymenochaetales</taxon>
        <taxon>Schizoporaceae</taxon>
        <taxon>Schizopora</taxon>
    </lineage>
</organism>
<reference evidence="8 9" key="1">
    <citation type="submission" date="2015-04" db="EMBL/GenBank/DDBJ databases">
        <title>Complete genome sequence of Schizopora paradoxa KUC8140, a cosmopolitan wood degrader in East Asia.</title>
        <authorList>
            <consortium name="DOE Joint Genome Institute"/>
            <person name="Min B."/>
            <person name="Park H."/>
            <person name="Jang Y."/>
            <person name="Kim J.-J."/>
            <person name="Kim K.H."/>
            <person name="Pangilinan J."/>
            <person name="Lipzen A."/>
            <person name="Riley R."/>
            <person name="Grigoriev I.V."/>
            <person name="Spatafora J.W."/>
            <person name="Choi I.-G."/>
        </authorList>
    </citation>
    <scope>NUCLEOTIDE SEQUENCE [LARGE SCALE GENOMIC DNA]</scope>
    <source>
        <strain evidence="8 9">KUC8140</strain>
    </source>
</reference>
<name>A0A0H2R4D0_9AGAM</name>
<evidence type="ECO:0000256" key="6">
    <source>
        <dbReference type="ARBA" id="ARBA00073937"/>
    </source>
</evidence>
<sequence>MSSFTTLEKFEHILTSSPAPGVALITLNRPKALNALCSPLIVELNKALKVAEEDDAVGAVVVTGSEKAFAAGADIKEMKDKTYDEVFRTNFIESWHRLYTFRKPTIAAISGFALGGGCEIAMMCDLLLASPSAKFGQPEINLGVIPGAGGTQRLTRLVGRSRAMELILTGKTFNAEQAEQWGVVSRVVREGSVVDEAVKVGEEIASKGRLATMAAKEAVNAAYELPLSEGLRLERKLFHSLFATADQKEGMSAFVEKRKPKFAHL</sequence>
<evidence type="ECO:0000313" key="8">
    <source>
        <dbReference type="EMBL" id="KLO06689.1"/>
    </source>
</evidence>
<dbReference type="PANTHER" id="PTHR11941">
    <property type="entry name" value="ENOYL-COA HYDRATASE-RELATED"/>
    <property type="match status" value="1"/>
</dbReference>
<keyword evidence="5" id="KW-0456">Lyase</keyword>
<dbReference type="GO" id="GO:0005739">
    <property type="term" value="C:mitochondrion"/>
    <property type="evidence" value="ECO:0007669"/>
    <property type="project" value="TreeGrafter"/>
</dbReference>
<dbReference type="CDD" id="cd06558">
    <property type="entry name" value="crotonase-like"/>
    <property type="match status" value="1"/>
</dbReference>
<evidence type="ECO:0000256" key="4">
    <source>
        <dbReference type="ARBA" id="ARBA00023098"/>
    </source>
</evidence>
<keyword evidence="9" id="KW-1185">Reference proteome</keyword>
<dbReference type="InterPro" id="IPR018376">
    <property type="entry name" value="Enoyl-CoA_hyd/isom_CS"/>
</dbReference>
<dbReference type="PROSITE" id="PS00166">
    <property type="entry name" value="ENOYL_COA_HYDRATASE"/>
    <property type="match status" value="1"/>
</dbReference>
<gene>
    <name evidence="8" type="ORF">SCHPADRAFT_910146</name>
</gene>
<keyword evidence="4" id="KW-0443">Lipid metabolism</keyword>
<proteinExistence type="inferred from homology"/>
<evidence type="ECO:0000256" key="3">
    <source>
        <dbReference type="ARBA" id="ARBA00022832"/>
    </source>
</evidence>
<dbReference type="OrthoDB" id="2018133at2759"/>
<dbReference type="EC" id="4.2.1.17" evidence="2"/>
<evidence type="ECO:0000256" key="1">
    <source>
        <dbReference type="ARBA" id="ARBA00005254"/>
    </source>
</evidence>
<protein>
    <recommendedName>
        <fullName evidence="6">Probable enoyl-CoA hydratase, mitochondrial</fullName>
        <ecNumber evidence="2">4.2.1.17</ecNumber>
    </recommendedName>
</protein>
<comment type="similarity">
    <text evidence="1 7">Belongs to the enoyl-CoA hydratase/isomerase family.</text>
</comment>
<evidence type="ECO:0000256" key="2">
    <source>
        <dbReference type="ARBA" id="ARBA00012076"/>
    </source>
</evidence>
<dbReference type="GO" id="GO:0006635">
    <property type="term" value="P:fatty acid beta-oxidation"/>
    <property type="evidence" value="ECO:0007669"/>
    <property type="project" value="TreeGrafter"/>
</dbReference>
<dbReference type="STRING" id="27342.A0A0H2R4D0"/>
<accession>A0A0H2R4D0</accession>
<dbReference type="AlphaFoldDB" id="A0A0H2R4D0"/>
<evidence type="ECO:0000313" key="9">
    <source>
        <dbReference type="Proteomes" id="UP000053477"/>
    </source>
</evidence>
<dbReference type="GO" id="GO:0004300">
    <property type="term" value="F:enoyl-CoA hydratase activity"/>
    <property type="evidence" value="ECO:0007669"/>
    <property type="project" value="UniProtKB-EC"/>
</dbReference>
<dbReference type="PANTHER" id="PTHR11941:SF54">
    <property type="entry name" value="ENOYL-COA HYDRATASE, MITOCHONDRIAL"/>
    <property type="match status" value="1"/>
</dbReference>
<dbReference type="Proteomes" id="UP000053477">
    <property type="component" value="Unassembled WGS sequence"/>
</dbReference>
<dbReference type="InParanoid" id="A0A0H2R4D0"/>
<dbReference type="InterPro" id="IPR014748">
    <property type="entry name" value="Enoyl-CoA_hydra_C"/>
</dbReference>
<dbReference type="InterPro" id="IPR001753">
    <property type="entry name" value="Enoyl-CoA_hydra/iso"/>
</dbReference>
<dbReference type="SUPFAM" id="SSF52096">
    <property type="entry name" value="ClpP/crotonase"/>
    <property type="match status" value="1"/>
</dbReference>
<evidence type="ECO:0000256" key="5">
    <source>
        <dbReference type="ARBA" id="ARBA00023239"/>
    </source>
</evidence>
<dbReference type="Gene3D" id="3.90.226.10">
    <property type="entry name" value="2-enoyl-CoA Hydratase, Chain A, domain 1"/>
    <property type="match status" value="1"/>
</dbReference>
<dbReference type="FunFam" id="1.10.12.10:FF:000001">
    <property type="entry name" value="Probable enoyl-CoA hydratase, mitochondrial"/>
    <property type="match status" value="1"/>
</dbReference>
<dbReference type="EMBL" id="KQ086188">
    <property type="protein sequence ID" value="KLO06689.1"/>
    <property type="molecule type" value="Genomic_DNA"/>
</dbReference>
<keyword evidence="3" id="KW-0276">Fatty acid metabolism</keyword>
<dbReference type="FunFam" id="3.90.226.10:FF:000019">
    <property type="entry name" value="Enoyl-CoA hydratase, mitochondrial"/>
    <property type="match status" value="1"/>
</dbReference>
<dbReference type="InterPro" id="IPR029045">
    <property type="entry name" value="ClpP/crotonase-like_dom_sf"/>
</dbReference>
<dbReference type="Pfam" id="PF00378">
    <property type="entry name" value="ECH_1"/>
    <property type="match status" value="1"/>
</dbReference>